<dbReference type="AlphaFoldDB" id="A0AAF0DS78"/>
<proteinExistence type="predicted"/>
<accession>A0AAF0DS78</accession>
<feature type="region of interest" description="Disordered" evidence="2">
    <location>
        <begin position="1"/>
        <end position="25"/>
    </location>
</feature>
<dbReference type="PROSITE" id="PS51165">
    <property type="entry name" value="THUMP"/>
    <property type="match status" value="1"/>
</dbReference>
<dbReference type="Gene3D" id="3.30.2300.10">
    <property type="entry name" value="THUMP superfamily"/>
    <property type="match status" value="1"/>
</dbReference>
<keyword evidence="5" id="KW-1185">Reference proteome</keyword>
<evidence type="ECO:0000256" key="1">
    <source>
        <dbReference type="PROSITE-ProRule" id="PRU00529"/>
    </source>
</evidence>
<evidence type="ECO:0000256" key="2">
    <source>
        <dbReference type="SAM" id="MobiDB-lite"/>
    </source>
</evidence>
<evidence type="ECO:0000259" key="3">
    <source>
        <dbReference type="PROSITE" id="PS51165"/>
    </source>
</evidence>
<dbReference type="CDD" id="cd11717">
    <property type="entry name" value="THUMP_THUMPD1_like"/>
    <property type="match status" value="1"/>
</dbReference>
<feature type="region of interest" description="Disordered" evidence="2">
    <location>
        <begin position="269"/>
        <end position="299"/>
    </location>
</feature>
<reference evidence="4" key="1">
    <citation type="submission" date="2023-03" db="EMBL/GenBank/DDBJ databases">
        <title>Mating type loci evolution in Malassezia.</title>
        <authorList>
            <person name="Coelho M.A."/>
        </authorList>
    </citation>
    <scope>NUCLEOTIDE SEQUENCE</scope>
    <source>
        <strain evidence="4">CBS 14135</strain>
    </source>
</reference>
<keyword evidence="1" id="KW-0694">RNA-binding</keyword>
<dbReference type="EMBL" id="CP119951">
    <property type="protein sequence ID" value="WFC94759.1"/>
    <property type="molecule type" value="Genomic_DNA"/>
</dbReference>
<sequence>MPPERSGRANKRQRVEGGGHQRHRTRLANVLDVPGASGVFMSCARGKERKAAMDLVEVLCEHSAALYGEEDAQPKEAGGGTGEAAPSASDDIEAQIRGELAALRAPRKTSTRVTALDTDTECMCFVQCTPPMDAARVVARVLEDVIKTGESRSRFVQRLAPVDALCRADVDAIRATATQVLPRYFPADRPRTYRIEPRIRSHTSLSRDVLIPLVASCIPDTAAHRADLAHPEVVILVEVLKNVCGIGAVEDYERLGKLNVQTLAQRSGQAVATSRVAPTDAVHGTKAKPASRADAGDAP</sequence>
<dbReference type="SMART" id="SM00981">
    <property type="entry name" value="THUMP"/>
    <property type="match status" value="1"/>
</dbReference>
<dbReference type="PANTHER" id="PTHR13452">
    <property type="entry name" value="THUMP DOMAIN CONTAINING PROTEIN 1-RELATED"/>
    <property type="match status" value="1"/>
</dbReference>
<gene>
    <name evidence="4" type="ORF">MBRA1_001393</name>
</gene>
<evidence type="ECO:0000313" key="4">
    <source>
        <dbReference type="EMBL" id="WFC94759.1"/>
    </source>
</evidence>
<dbReference type="InterPro" id="IPR040183">
    <property type="entry name" value="THUMPD1-like"/>
</dbReference>
<evidence type="ECO:0000313" key="5">
    <source>
        <dbReference type="Proteomes" id="UP001216638"/>
    </source>
</evidence>
<dbReference type="GO" id="GO:0003723">
    <property type="term" value="F:RNA binding"/>
    <property type="evidence" value="ECO:0007669"/>
    <property type="project" value="UniProtKB-UniRule"/>
</dbReference>
<organism evidence="4 5">
    <name type="scientific">Malassezia brasiliensis</name>
    <dbReference type="NCBI Taxonomy" id="1821822"/>
    <lineage>
        <taxon>Eukaryota</taxon>
        <taxon>Fungi</taxon>
        <taxon>Dikarya</taxon>
        <taxon>Basidiomycota</taxon>
        <taxon>Ustilaginomycotina</taxon>
        <taxon>Malasseziomycetes</taxon>
        <taxon>Malasseziales</taxon>
        <taxon>Malasseziaceae</taxon>
        <taxon>Malassezia</taxon>
    </lineage>
</organism>
<dbReference type="GO" id="GO:0006400">
    <property type="term" value="P:tRNA modification"/>
    <property type="evidence" value="ECO:0007669"/>
    <property type="project" value="InterPro"/>
</dbReference>
<protein>
    <recommendedName>
        <fullName evidence="3">THUMP domain-containing protein</fullName>
    </recommendedName>
</protein>
<name>A0AAF0DS78_9BASI</name>
<dbReference type="SUPFAM" id="SSF143437">
    <property type="entry name" value="THUMP domain-like"/>
    <property type="match status" value="1"/>
</dbReference>
<dbReference type="InterPro" id="IPR004114">
    <property type="entry name" value="THUMP_dom"/>
</dbReference>
<feature type="domain" description="THUMP" evidence="3">
    <location>
        <begin position="144"/>
        <end position="250"/>
    </location>
</feature>
<dbReference type="PANTHER" id="PTHR13452:SF10">
    <property type="entry name" value="THUMP DOMAIN-CONTAINING PROTEIN 1"/>
    <property type="match status" value="1"/>
</dbReference>
<dbReference type="Pfam" id="PF02926">
    <property type="entry name" value="THUMP"/>
    <property type="match status" value="1"/>
</dbReference>
<dbReference type="Proteomes" id="UP001216638">
    <property type="component" value="Chromosome 1"/>
</dbReference>